<dbReference type="InterPro" id="IPR016160">
    <property type="entry name" value="Ald_DH_CS_CYS"/>
</dbReference>
<dbReference type="GO" id="GO:0004777">
    <property type="term" value="F:succinate-semialdehyde dehydrogenase (NAD+) activity"/>
    <property type="evidence" value="ECO:0007669"/>
    <property type="project" value="TreeGrafter"/>
</dbReference>
<dbReference type="InterPro" id="IPR016161">
    <property type="entry name" value="Ald_DH/histidinol_DH"/>
</dbReference>
<sequence length="477" mass="52175">MKHYQFYINGEWCDSSERIEVRNPANDEVFATVAESSTKDAQWALESSDKAQLLWAMLPANDRGVYLHKIADKLKTERDHFAKLLVLEQGKTLAEAFGEVDDTIQYIIYSAEAARRIQGAVFPSEQAGEYLAINKVPYGVTLGLCAYNYPLALIGRKIGPALVTGNTMIIKPHELTPITASEFCRICDEIGLPKGVINMVAGKGLDVASHLVASPITKLVSVTGSIRAGQGIYKAASENITALSLELGGKAPFIVLDDADIDKAVEAAVISRYANCGQVCICNEVVMVHEKIADEFTDKVLKRIKEIKVGDPMQKVDMGPSVSSQGLANIQGLINDSVAKGAEIVAGGARPEGAAFEKGYWYQPTVLTNVKEDHAVVEHEIFGPVMPIMKIGSYEEALERQNKRNDGLSAYLYTSDYKKFMHAIDHLQVGTIFINRGIVGYIQGYHSGHKRSGLGGEDGIHGIEGYLQKKTIYLDYK</sequence>
<dbReference type="FunFam" id="3.40.309.10:FF:000009">
    <property type="entry name" value="Aldehyde dehydrogenase A"/>
    <property type="match status" value="1"/>
</dbReference>
<evidence type="ECO:0000313" key="6">
    <source>
        <dbReference type="EMBL" id="AWV96762.1"/>
    </source>
</evidence>
<evidence type="ECO:0000256" key="4">
    <source>
        <dbReference type="RuleBase" id="RU003345"/>
    </source>
</evidence>
<dbReference type="KEGG" id="als:DJ013_00560"/>
<proteinExistence type="inferred from homology"/>
<dbReference type="Pfam" id="PF00171">
    <property type="entry name" value="Aldedh"/>
    <property type="match status" value="1"/>
</dbReference>
<dbReference type="InterPro" id="IPR016162">
    <property type="entry name" value="Ald_DH_N"/>
</dbReference>
<feature type="domain" description="Aldehyde dehydrogenase" evidence="5">
    <location>
        <begin position="12"/>
        <end position="472"/>
    </location>
</feature>
<dbReference type="PROSITE" id="PS00070">
    <property type="entry name" value="ALDEHYDE_DEHYDR_CYS"/>
    <property type="match status" value="1"/>
</dbReference>
<dbReference type="Gene3D" id="3.40.605.10">
    <property type="entry name" value="Aldehyde Dehydrogenase, Chain A, domain 1"/>
    <property type="match status" value="1"/>
</dbReference>
<dbReference type="InterPro" id="IPR050740">
    <property type="entry name" value="Aldehyde_DH_Superfamily"/>
</dbReference>
<dbReference type="PANTHER" id="PTHR43353:SF5">
    <property type="entry name" value="SUCCINATE-SEMIALDEHYDE DEHYDROGENASE, MITOCHONDRIAL"/>
    <property type="match status" value="1"/>
</dbReference>
<dbReference type="OrthoDB" id="9762913at2"/>
<dbReference type="InterPro" id="IPR016163">
    <property type="entry name" value="Ald_DH_C"/>
</dbReference>
<dbReference type="SUPFAM" id="SSF53720">
    <property type="entry name" value="ALDH-like"/>
    <property type="match status" value="1"/>
</dbReference>
<evidence type="ECO:0000256" key="3">
    <source>
        <dbReference type="PROSITE-ProRule" id="PRU10007"/>
    </source>
</evidence>
<dbReference type="GO" id="GO:0005829">
    <property type="term" value="C:cytosol"/>
    <property type="evidence" value="ECO:0007669"/>
    <property type="project" value="TreeGrafter"/>
</dbReference>
<protein>
    <submittedName>
        <fullName evidence="6">Aldehyde dehydrogenase</fullName>
    </submittedName>
</protein>
<dbReference type="AlphaFoldDB" id="A0A2Z4G6J0"/>
<dbReference type="PANTHER" id="PTHR43353">
    <property type="entry name" value="SUCCINATE-SEMIALDEHYDE DEHYDROGENASE, MITOCHONDRIAL"/>
    <property type="match status" value="1"/>
</dbReference>
<keyword evidence="7" id="KW-1185">Reference proteome</keyword>
<evidence type="ECO:0000313" key="7">
    <source>
        <dbReference type="Proteomes" id="UP000249873"/>
    </source>
</evidence>
<accession>A0A2Z4G6J0</accession>
<keyword evidence="2 4" id="KW-0560">Oxidoreductase</keyword>
<reference evidence="6 7" key="1">
    <citation type="submission" date="2018-05" db="EMBL/GenBank/DDBJ databases">
        <title>Complete genome sequence of Arcticibacterium luteifluviistationis SM1504T, a cytophagaceae bacterium isolated from Arctic surface seawater.</title>
        <authorList>
            <person name="Li Y."/>
            <person name="Qin Q.-L."/>
        </authorList>
    </citation>
    <scope>NUCLEOTIDE SEQUENCE [LARGE SCALE GENOMIC DNA]</scope>
    <source>
        <strain evidence="6 7">SM1504</strain>
    </source>
</reference>
<gene>
    <name evidence="6" type="ORF">DJ013_00560</name>
</gene>
<dbReference type="RefSeq" id="WP_111369864.1">
    <property type="nucleotide sequence ID" value="NZ_CP029480.1"/>
</dbReference>
<dbReference type="InterPro" id="IPR029510">
    <property type="entry name" value="Ald_DH_CS_GLU"/>
</dbReference>
<comment type="similarity">
    <text evidence="1 4">Belongs to the aldehyde dehydrogenase family.</text>
</comment>
<dbReference type="FunFam" id="3.40.605.10:FF:000007">
    <property type="entry name" value="NAD/NADP-dependent betaine aldehyde dehydrogenase"/>
    <property type="match status" value="1"/>
</dbReference>
<dbReference type="Proteomes" id="UP000249873">
    <property type="component" value="Chromosome"/>
</dbReference>
<evidence type="ECO:0000256" key="2">
    <source>
        <dbReference type="ARBA" id="ARBA00023002"/>
    </source>
</evidence>
<dbReference type="PROSITE" id="PS00687">
    <property type="entry name" value="ALDEHYDE_DEHYDR_GLU"/>
    <property type="match status" value="1"/>
</dbReference>
<feature type="active site" evidence="3">
    <location>
        <position position="246"/>
    </location>
</feature>
<evidence type="ECO:0000259" key="5">
    <source>
        <dbReference type="Pfam" id="PF00171"/>
    </source>
</evidence>
<dbReference type="EMBL" id="CP029480">
    <property type="protein sequence ID" value="AWV96762.1"/>
    <property type="molecule type" value="Genomic_DNA"/>
</dbReference>
<organism evidence="6 7">
    <name type="scientific">Arcticibacterium luteifluviistationis</name>
    <dbReference type="NCBI Taxonomy" id="1784714"/>
    <lineage>
        <taxon>Bacteria</taxon>
        <taxon>Pseudomonadati</taxon>
        <taxon>Bacteroidota</taxon>
        <taxon>Cytophagia</taxon>
        <taxon>Cytophagales</taxon>
        <taxon>Leadbetterellaceae</taxon>
        <taxon>Arcticibacterium</taxon>
    </lineage>
</organism>
<dbReference type="Gene3D" id="3.40.309.10">
    <property type="entry name" value="Aldehyde Dehydrogenase, Chain A, domain 2"/>
    <property type="match status" value="1"/>
</dbReference>
<name>A0A2Z4G6J0_9BACT</name>
<dbReference type="GO" id="GO:0009450">
    <property type="term" value="P:gamma-aminobutyric acid catabolic process"/>
    <property type="evidence" value="ECO:0007669"/>
    <property type="project" value="TreeGrafter"/>
</dbReference>
<dbReference type="InterPro" id="IPR015590">
    <property type="entry name" value="Aldehyde_DH_dom"/>
</dbReference>
<evidence type="ECO:0000256" key="1">
    <source>
        <dbReference type="ARBA" id="ARBA00009986"/>
    </source>
</evidence>